<evidence type="ECO:0000256" key="2">
    <source>
        <dbReference type="SAM" id="SignalP"/>
    </source>
</evidence>
<proteinExistence type="predicted"/>
<protein>
    <recommendedName>
        <fullName evidence="5">ATP/GTP-binding protein</fullName>
    </recommendedName>
</protein>
<gene>
    <name evidence="3" type="ORF">GCM10010411_42010</name>
</gene>
<evidence type="ECO:0008006" key="5">
    <source>
        <dbReference type="Google" id="ProtNLM"/>
    </source>
</evidence>
<dbReference type="Proteomes" id="UP001501509">
    <property type="component" value="Unassembled WGS sequence"/>
</dbReference>
<keyword evidence="4" id="KW-1185">Reference proteome</keyword>
<evidence type="ECO:0000313" key="4">
    <source>
        <dbReference type="Proteomes" id="UP001501509"/>
    </source>
</evidence>
<feature type="compositionally biased region" description="Gly residues" evidence="1">
    <location>
        <begin position="41"/>
        <end position="57"/>
    </location>
</feature>
<keyword evidence="2" id="KW-0732">Signal</keyword>
<evidence type="ECO:0000313" key="3">
    <source>
        <dbReference type="EMBL" id="GAA2603522.1"/>
    </source>
</evidence>
<name>A0ABP6C9A6_9ACTN</name>
<accession>A0ABP6C9A6</accession>
<dbReference type="EMBL" id="BAAATD010000005">
    <property type="protein sequence ID" value="GAA2603522.1"/>
    <property type="molecule type" value="Genomic_DNA"/>
</dbReference>
<sequence>MSIVALGAATAVVLPPAALADPCQSGKAKVRCGAHNNRPGSPGGGGGGGGGGDGSTGPGKADDCPEGGICAPPGDPGEQPIPTAAVAEMAFDEIRFPPPVIHTSPENKTFVGVRTGLWIDPAGFRRLEAKAEAGPQVVTAVAIPQNVTWNLVEGSVVCDGPGSTSGTQCGYEYKRSSHGQPGNRYRISATITWNVTWTCEGPCQPQSDTLDPMEMTSTFDLAVGEIQTGSRP</sequence>
<evidence type="ECO:0000256" key="1">
    <source>
        <dbReference type="SAM" id="MobiDB-lite"/>
    </source>
</evidence>
<organism evidence="3 4">
    <name type="scientific">Actinomadura fulvescens</name>
    <dbReference type="NCBI Taxonomy" id="46160"/>
    <lineage>
        <taxon>Bacteria</taxon>
        <taxon>Bacillati</taxon>
        <taxon>Actinomycetota</taxon>
        <taxon>Actinomycetes</taxon>
        <taxon>Streptosporangiales</taxon>
        <taxon>Thermomonosporaceae</taxon>
        <taxon>Actinomadura</taxon>
    </lineage>
</organism>
<feature type="region of interest" description="Disordered" evidence="1">
    <location>
        <begin position="34"/>
        <end position="81"/>
    </location>
</feature>
<feature type="signal peptide" evidence="2">
    <location>
        <begin position="1"/>
        <end position="20"/>
    </location>
</feature>
<comment type="caution">
    <text evidence="3">The sequence shown here is derived from an EMBL/GenBank/DDBJ whole genome shotgun (WGS) entry which is preliminary data.</text>
</comment>
<feature type="chain" id="PRO_5046771019" description="ATP/GTP-binding protein" evidence="2">
    <location>
        <begin position="21"/>
        <end position="232"/>
    </location>
</feature>
<reference evidence="4" key="1">
    <citation type="journal article" date="2019" name="Int. J. Syst. Evol. Microbiol.">
        <title>The Global Catalogue of Microorganisms (GCM) 10K type strain sequencing project: providing services to taxonomists for standard genome sequencing and annotation.</title>
        <authorList>
            <consortium name="The Broad Institute Genomics Platform"/>
            <consortium name="The Broad Institute Genome Sequencing Center for Infectious Disease"/>
            <person name="Wu L."/>
            <person name="Ma J."/>
        </authorList>
    </citation>
    <scope>NUCLEOTIDE SEQUENCE [LARGE SCALE GENOMIC DNA]</scope>
    <source>
        <strain evidence="4">JCM 6833</strain>
    </source>
</reference>